<name>A0A395V2M4_9FIRM</name>
<accession>A0A395V2M4</accession>
<evidence type="ECO:0000259" key="3">
    <source>
        <dbReference type="Pfam" id="PF13649"/>
    </source>
</evidence>
<dbReference type="RefSeq" id="WP_118098743.1">
    <property type="nucleotide sequence ID" value="NZ_QRVL01000029.1"/>
</dbReference>
<keyword evidence="1 4" id="KW-0489">Methyltransferase</keyword>
<dbReference type="AlphaFoldDB" id="A0A395V2M4"/>
<protein>
    <submittedName>
        <fullName evidence="4">Class I SAM-dependent methyltransferase</fullName>
    </submittedName>
</protein>
<dbReference type="InterPro" id="IPR041698">
    <property type="entry name" value="Methyltransf_25"/>
</dbReference>
<feature type="domain" description="Methyltransferase" evidence="3">
    <location>
        <begin position="52"/>
        <end position="140"/>
    </location>
</feature>
<dbReference type="PANTHER" id="PTHR43861">
    <property type="entry name" value="TRANS-ACONITATE 2-METHYLTRANSFERASE-RELATED"/>
    <property type="match status" value="1"/>
</dbReference>
<keyword evidence="2 4" id="KW-0808">Transferase</keyword>
<dbReference type="EMBL" id="QRVL01000029">
    <property type="protein sequence ID" value="RGS35724.1"/>
    <property type="molecule type" value="Genomic_DNA"/>
</dbReference>
<evidence type="ECO:0000256" key="2">
    <source>
        <dbReference type="ARBA" id="ARBA00022679"/>
    </source>
</evidence>
<proteinExistence type="predicted"/>
<evidence type="ECO:0000313" key="4">
    <source>
        <dbReference type="EMBL" id="RGS35724.1"/>
    </source>
</evidence>
<dbReference type="CDD" id="cd02440">
    <property type="entry name" value="AdoMet_MTases"/>
    <property type="match status" value="1"/>
</dbReference>
<gene>
    <name evidence="4" type="ORF">DWX93_16530</name>
</gene>
<evidence type="ECO:0000313" key="5">
    <source>
        <dbReference type="Proteomes" id="UP000266172"/>
    </source>
</evidence>
<sequence length="206" mass="23762">MINKNNNQSVGGQLTIDYYNKNYYAFVESTQNVDFSDTQNIFMDLLPEEADILDFGCGSGRDTKYFLEHGYHVEAIDGSIELCRLASAYTGIKARHMLFQELSERERYDGIWACASILHLNKAELSDVFEKMSQALKKNGIIYTSFKYGDFEGMRNGRYFTDFTEESFAALLNNTPLLTIEKQWITGDARQGREDEKWYNIILKRG</sequence>
<dbReference type="Pfam" id="PF13649">
    <property type="entry name" value="Methyltransf_25"/>
    <property type="match status" value="1"/>
</dbReference>
<dbReference type="PANTHER" id="PTHR43861:SF1">
    <property type="entry name" value="TRANS-ACONITATE 2-METHYLTRANSFERASE"/>
    <property type="match status" value="1"/>
</dbReference>
<comment type="caution">
    <text evidence="4">The sequence shown here is derived from an EMBL/GenBank/DDBJ whole genome shotgun (WGS) entry which is preliminary data.</text>
</comment>
<dbReference type="InterPro" id="IPR029063">
    <property type="entry name" value="SAM-dependent_MTases_sf"/>
</dbReference>
<reference evidence="4 5" key="1">
    <citation type="submission" date="2018-08" db="EMBL/GenBank/DDBJ databases">
        <title>A genome reference for cultivated species of the human gut microbiota.</title>
        <authorList>
            <person name="Zou Y."/>
            <person name="Xue W."/>
            <person name="Luo G."/>
        </authorList>
    </citation>
    <scope>NUCLEOTIDE SEQUENCE [LARGE SCALE GENOMIC DNA]</scope>
    <source>
        <strain evidence="4 5">AF22-12AC</strain>
    </source>
</reference>
<dbReference type="Proteomes" id="UP000266172">
    <property type="component" value="Unassembled WGS sequence"/>
</dbReference>
<dbReference type="Gene3D" id="3.40.50.150">
    <property type="entry name" value="Vaccinia Virus protein VP39"/>
    <property type="match status" value="1"/>
</dbReference>
<dbReference type="SUPFAM" id="SSF53335">
    <property type="entry name" value="S-adenosyl-L-methionine-dependent methyltransferases"/>
    <property type="match status" value="1"/>
</dbReference>
<dbReference type="GO" id="GO:0008168">
    <property type="term" value="F:methyltransferase activity"/>
    <property type="evidence" value="ECO:0007669"/>
    <property type="project" value="UniProtKB-KW"/>
</dbReference>
<organism evidence="4 5">
    <name type="scientific">Roseburia hominis</name>
    <dbReference type="NCBI Taxonomy" id="301301"/>
    <lineage>
        <taxon>Bacteria</taxon>
        <taxon>Bacillati</taxon>
        <taxon>Bacillota</taxon>
        <taxon>Clostridia</taxon>
        <taxon>Lachnospirales</taxon>
        <taxon>Lachnospiraceae</taxon>
        <taxon>Roseburia</taxon>
    </lineage>
</organism>
<evidence type="ECO:0000256" key="1">
    <source>
        <dbReference type="ARBA" id="ARBA00022603"/>
    </source>
</evidence>
<dbReference type="GO" id="GO:0032259">
    <property type="term" value="P:methylation"/>
    <property type="evidence" value="ECO:0007669"/>
    <property type="project" value="UniProtKB-KW"/>
</dbReference>